<dbReference type="GO" id="GO:0003700">
    <property type="term" value="F:DNA-binding transcription factor activity"/>
    <property type="evidence" value="ECO:0007669"/>
    <property type="project" value="TreeGrafter"/>
</dbReference>
<proteinExistence type="predicted"/>
<dbReference type="SMART" id="SM00354">
    <property type="entry name" value="HTH_LACI"/>
    <property type="match status" value="1"/>
</dbReference>
<keyword evidence="6" id="KW-1185">Reference proteome</keyword>
<dbReference type="Gene3D" id="1.10.260.40">
    <property type="entry name" value="lambda repressor-like DNA-binding domains"/>
    <property type="match status" value="1"/>
</dbReference>
<dbReference type="EMBL" id="LT629772">
    <property type="protein sequence ID" value="SDS67372.1"/>
    <property type="molecule type" value="Genomic_DNA"/>
</dbReference>
<dbReference type="Gene3D" id="3.40.50.2300">
    <property type="match status" value="2"/>
</dbReference>
<dbReference type="AlphaFoldDB" id="A0A1H1U4C0"/>
<evidence type="ECO:0000256" key="3">
    <source>
        <dbReference type="ARBA" id="ARBA00023163"/>
    </source>
</evidence>
<dbReference type="InterPro" id="IPR000843">
    <property type="entry name" value="HTH_LacI"/>
</dbReference>
<dbReference type="PANTHER" id="PTHR30146">
    <property type="entry name" value="LACI-RELATED TRANSCRIPTIONAL REPRESSOR"/>
    <property type="match status" value="1"/>
</dbReference>
<reference evidence="5 6" key="1">
    <citation type="submission" date="2016-10" db="EMBL/GenBank/DDBJ databases">
        <authorList>
            <person name="de Groot N.N."/>
        </authorList>
    </citation>
    <scope>NUCLEOTIDE SEQUENCE [LARGE SCALE GENOMIC DNA]</scope>
    <source>
        <strain evidence="5 6">DSM 21800</strain>
    </source>
</reference>
<dbReference type="InterPro" id="IPR010982">
    <property type="entry name" value="Lambda_DNA-bd_dom_sf"/>
</dbReference>
<dbReference type="PROSITE" id="PS50932">
    <property type="entry name" value="HTH_LACI_2"/>
    <property type="match status" value="1"/>
</dbReference>
<evidence type="ECO:0000259" key="4">
    <source>
        <dbReference type="PROSITE" id="PS50932"/>
    </source>
</evidence>
<protein>
    <submittedName>
        <fullName evidence="5">LacI family transcriptional regulator</fullName>
    </submittedName>
</protein>
<evidence type="ECO:0000313" key="6">
    <source>
        <dbReference type="Proteomes" id="UP000199103"/>
    </source>
</evidence>
<dbReference type="Pfam" id="PF13377">
    <property type="entry name" value="Peripla_BP_3"/>
    <property type="match status" value="1"/>
</dbReference>
<dbReference type="STRING" id="630515.SAMN04489812_2636"/>
<dbReference type="GO" id="GO:0000976">
    <property type="term" value="F:transcription cis-regulatory region binding"/>
    <property type="evidence" value="ECO:0007669"/>
    <property type="project" value="TreeGrafter"/>
</dbReference>
<dbReference type="Pfam" id="PF00356">
    <property type="entry name" value="LacI"/>
    <property type="match status" value="1"/>
</dbReference>
<dbReference type="InterPro" id="IPR028082">
    <property type="entry name" value="Peripla_BP_I"/>
</dbReference>
<dbReference type="OrthoDB" id="3227375at2"/>
<keyword evidence="2" id="KW-0238">DNA-binding</keyword>
<dbReference type="SUPFAM" id="SSF47413">
    <property type="entry name" value="lambda repressor-like DNA-binding domains"/>
    <property type="match status" value="1"/>
</dbReference>
<gene>
    <name evidence="5" type="ORF">SAMN04489812_2636</name>
</gene>
<evidence type="ECO:0000256" key="2">
    <source>
        <dbReference type="ARBA" id="ARBA00023125"/>
    </source>
</evidence>
<evidence type="ECO:0000256" key="1">
    <source>
        <dbReference type="ARBA" id="ARBA00023015"/>
    </source>
</evidence>
<sequence>MAQSRTRRKGATRADVAARAGVSPATVSVALNGQASDVGLAAATVQRIKDAAAALNYTPNATARALSTRRSTTVGLILNRPQGGPHAPVFSDLMLSAVDAARQSGHFILLMTDAGAEDLDQQLRTADIGGLVAQYGNQRASIAAAAERRGIPLVWVDPAETSAEAEELCVVRPRHQPGMAALAAHLASVGCRSVQVLDGPGSGYPESPRYATLRAHFDGRVDHLSADGWSSEDGRSAMRRLLAGRRRPTTIFAGNDHLAAGALQACREAALAVPDDIRIAGFGNFPIAEQLDPTLTTVDWPLTEVAQRAVELVIGELAGSAPVSDQVVEVDTSLFVRRSA</sequence>
<dbReference type="SUPFAM" id="SSF53822">
    <property type="entry name" value="Periplasmic binding protein-like I"/>
    <property type="match status" value="1"/>
</dbReference>
<name>A0A1H1U4C0_9ACTN</name>
<feature type="domain" description="HTH lacI-type" evidence="4">
    <location>
        <begin position="11"/>
        <end position="68"/>
    </location>
</feature>
<accession>A0A1H1U4C0</accession>
<dbReference type="CDD" id="cd06267">
    <property type="entry name" value="PBP1_LacI_sugar_binding-like"/>
    <property type="match status" value="1"/>
</dbReference>
<dbReference type="PANTHER" id="PTHR30146:SF153">
    <property type="entry name" value="LACTOSE OPERON REPRESSOR"/>
    <property type="match status" value="1"/>
</dbReference>
<organism evidence="5 6">
    <name type="scientific">Microlunatus soli</name>
    <dbReference type="NCBI Taxonomy" id="630515"/>
    <lineage>
        <taxon>Bacteria</taxon>
        <taxon>Bacillati</taxon>
        <taxon>Actinomycetota</taxon>
        <taxon>Actinomycetes</taxon>
        <taxon>Propionibacteriales</taxon>
        <taxon>Propionibacteriaceae</taxon>
        <taxon>Microlunatus</taxon>
    </lineage>
</organism>
<dbReference type="CDD" id="cd01392">
    <property type="entry name" value="HTH_LacI"/>
    <property type="match status" value="1"/>
</dbReference>
<dbReference type="InterPro" id="IPR046335">
    <property type="entry name" value="LacI/GalR-like_sensor"/>
</dbReference>
<evidence type="ECO:0000313" key="5">
    <source>
        <dbReference type="EMBL" id="SDS67372.1"/>
    </source>
</evidence>
<keyword evidence="1" id="KW-0805">Transcription regulation</keyword>
<dbReference type="Proteomes" id="UP000199103">
    <property type="component" value="Chromosome I"/>
</dbReference>
<dbReference type="RefSeq" id="WP_091525448.1">
    <property type="nucleotide sequence ID" value="NZ_LT629772.1"/>
</dbReference>
<keyword evidence="3" id="KW-0804">Transcription</keyword>